<dbReference type="Pfam" id="PF14075">
    <property type="entry name" value="UBN_AB"/>
    <property type="match status" value="1"/>
</dbReference>
<feature type="compositionally biased region" description="Low complexity" evidence="2">
    <location>
        <begin position="735"/>
        <end position="749"/>
    </location>
</feature>
<dbReference type="InterPro" id="IPR014840">
    <property type="entry name" value="HRD"/>
</dbReference>
<feature type="compositionally biased region" description="Low complexity" evidence="2">
    <location>
        <begin position="7"/>
        <end position="61"/>
    </location>
</feature>
<evidence type="ECO:0000256" key="1">
    <source>
        <dbReference type="ARBA" id="ARBA00022553"/>
    </source>
</evidence>
<dbReference type="EMBL" id="JAPDMQ010000703">
    <property type="protein sequence ID" value="KAK0521160.1"/>
    <property type="molecule type" value="Genomic_DNA"/>
</dbReference>
<evidence type="ECO:0000313" key="5">
    <source>
        <dbReference type="EMBL" id="KAK0521160.1"/>
    </source>
</evidence>
<keyword evidence="6" id="KW-1185">Reference proteome</keyword>
<evidence type="ECO:0000256" key="2">
    <source>
        <dbReference type="SAM" id="MobiDB-lite"/>
    </source>
</evidence>
<feature type="compositionally biased region" description="Basic and acidic residues" evidence="2">
    <location>
        <begin position="198"/>
        <end position="208"/>
    </location>
</feature>
<dbReference type="AlphaFoldDB" id="A0AAN6JH98"/>
<proteinExistence type="predicted"/>
<evidence type="ECO:0000259" key="3">
    <source>
        <dbReference type="Pfam" id="PF08729"/>
    </source>
</evidence>
<keyword evidence="1" id="KW-0597">Phosphoprotein</keyword>
<comment type="caution">
    <text evidence="5">The sequence shown here is derived from an EMBL/GenBank/DDBJ whole genome shotgun (WGS) entry which is preliminary data.</text>
</comment>
<feature type="region of interest" description="Disordered" evidence="2">
    <location>
        <begin position="292"/>
        <end position="324"/>
    </location>
</feature>
<organism evidence="5 6">
    <name type="scientific">Tilletia horrida</name>
    <dbReference type="NCBI Taxonomy" id="155126"/>
    <lineage>
        <taxon>Eukaryota</taxon>
        <taxon>Fungi</taxon>
        <taxon>Dikarya</taxon>
        <taxon>Basidiomycota</taxon>
        <taxon>Ustilaginomycotina</taxon>
        <taxon>Exobasidiomycetes</taxon>
        <taxon>Tilletiales</taxon>
        <taxon>Tilletiaceae</taxon>
        <taxon>Tilletia</taxon>
    </lineage>
</organism>
<feature type="compositionally biased region" description="Low complexity" evidence="2">
    <location>
        <begin position="609"/>
        <end position="621"/>
    </location>
</feature>
<gene>
    <name evidence="5" type="ORF">OC842_006872</name>
</gene>
<evidence type="ECO:0000259" key="4">
    <source>
        <dbReference type="Pfam" id="PF14075"/>
    </source>
</evidence>
<dbReference type="Pfam" id="PF08729">
    <property type="entry name" value="HUN"/>
    <property type="match status" value="1"/>
</dbReference>
<feature type="domain" description="Ubinuclein middle" evidence="4">
    <location>
        <begin position="762"/>
        <end position="1018"/>
    </location>
</feature>
<dbReference type="Proteomes" id="UP001176521">
    <property type="component" value="Unassembled WGS sequence"/>
</dbReference>
<feature type="compositionally biased region" description="Basic and acidic residues" evidence="2">
    <location>
        <begin position="301"/>
        <end position="320"/>
    </location>
</feature>
<feature type="domain" description="Hpc2-related" evidence="3">
    <location>
        <begin position="389"/>
        <end position="432"/>
    </location>
</feature>
<reference evidence="5" key="1">
    <citation type="journal article" date="2023" name="PhytoFront">
        <title>Draft Genome Resources of Seven Strains of Tilletia horrida, Causal Agent of Kernel Smut of Rice.</title>
        <authorList>
            <person name="Khanal S."/>
            <person name="Antony Babu S."/>
            <person name="Zhou X.G."/>
        </authorList>
    </citation>
    <scope>NUCLEOTIDE SEQUENCE</scope>
    <source>
        <strain evidence="5">TX3</strain>
    </source>
</reference>
<feature type="compositionally biased region" description="Low complexity" evidence="2">
    <location>
        <begin position="661"/>
        <end position="701"/>
    </location>
</feature>
<feature type="region of interest" description="Disordered" evidence="2">
    <location>
        <begin position="542"/>
        <end position="563"/>
    </location>
</feature>
<dbReference type="InterPro" id="IPR026947">
    <property type="entry name" value="UBN_middle_dom"/>
</dbReference>
<feature type="region of interest" description="Disordered" evidence="2">
    <location>
        <begin position="1"/>
        <end position="265"/>
    </location>
</feature>
<feature type="compositionally biased region" description="Gly residues" evidence="2">
    <location>
        <begin position="336"/>
        <end position="353"/>
    </location>
</feature>
<feature type="compositionally biased region" description="Low complexity" evidence="2">
    <location>
        <begin position="880"/>
        <end position="907"/>
    </location>
</feature>
<sequence length="1041" mass="108486">MSDDEAAVAAAVASPTPAGLAAASSSPAGSSAIVEATASTSQQQSPPAPQQQQQLPHAPDALAPPPGPQSAKAKGKRKTNDADDEEEEEDDEDDDDDDDDDDDEDGEDEDEEDDDDDDDEDDEEEDGEEADGEEPDIADIGDGLDAGNIIEARPRRKAAAKVTDYTSEEAIRKAGVAPTDAAADGGDDEELDASYLDPPKDASSKDASKPPPKKKRRAMASPSPDPLPKPPPARPTVRMQMIKTQGAGSADQVTPPPIDPEDDPDLYIMEIPHIMLEQLRGVQHPWATWVEETQKAAQDAQRAEQEKEEAERQQEQERRQYNAAQAALNAAAAANGAGGAAGSGEAGGSGGAGPPVPGAAPAIPSDLPPGLAALLARHQENPRTGMIPKKRKKREVYDVNDPFVDDSELTIDEPTHFVQPKNSGFYVCIGDVEVFRTTQQKARRKRGGAAAAAAAAAGEGAAGPSGKEKGKAANAAAAGAGAASGTAAQANGHAESSAKVTQSALASSAKASGAAGAMDMLLAMRAKQTGLTVSEHVVAGVQRPDQPAPPAQPPAATASARGGVVPMEGVVHMAEAERSMNARRQSEGSRMQPIPVDDSTDDESKPVDATSASGVAAAAGPAGSGAGGSRRTLREKSPVKALAAADGASGSGMGLRRTPRRSASSSAGANEGRNGGTAASALATTAAATASTPEPSAAKSAAMRDISISMNGTPGGSGDISISGVQSTPSGSGAGANATGSSSSGAAVQANGKKHRYPCLPVHPKLAQAFQELKEVVAKEPFEVKTKFPAYLKPPLVRTAKLALELGEYNDNFFNWLPTIFPYNRFTMMKLTKREFFEEHTNYYRDLQEENLAALKTLVERGLPHQKLEHDQAMQRWLDAGGQQAAAAPEAKPSGSGAPGALAGAGERSSPLTPVKASLVGAAGGDAVVVDDDDAAEGSKAENGEEPVKRWRWDEEMRAHLHTCITAENAMVELYNEKQSLENTNKPVSEMARRKALYKRIASFWAEDGWANTSIISREYTRTKSRYEKQAARAAEEAEAL</sequence>
<evidence type="ECO:0008006" key="7">
    <source>
        <dbReference type="Google" id="ProtNLM"/>
    </source>
</evidence>
<feature type="region of interest" description="Disordered" evidence="2">
    <location>
        <begin position="579"/>
        <end position="749"/>
    </location>
</feature>
<feature type="compositionally biased region" description="Low complexity" evidence="2">
    <location>
        <begin position="140"/>
        <end position="150"/>
    </location>
</feature>
<feature type="compositionally biased region" description="Pro residues" evidence="2">
    <location>
        <begin position="223"/>
        <end position="234"/>
    </location>
</feature>
<feature type="region of interest" description="Disordered" evidence="2">
    <location>
        <begin position="336"/>
        <end position="369"/>
    </location>
</feature>
<protein>
    <recommendedName>
        <fullName evidence="7">Ubinuclein middle domain-containing protein</fullName>
    </recommendedName>
</protein>
<accession>A0AAN6JH98</accession>
<feature type="compositionally biased region" description="Acidic residues" evidence="2">
    <location>
        <begin position="82"/>
        <end position="139"/>
    </location>
</feature>
<feature type="region of interest" description="Disordered" evidence="2">
    <location>
        <begin position="880"/>
        <end position="909"/>
    </location>
</feature>
<evidence type="ECO:0000313" key="6">
    <source>
        <dbReference type="Proteomes" id="UP001176521"/>
    </source>
</evidence>
<name>A0AAN6JH98_9BASI</name>